<evidence type="ECO:0000313" key="2">
    <source>
        <dbReference type="EMBL" id="MEX0408250.1"/>
    </source>
</evidence>
<proteinExistence type="predicted"/>
<evidence type="ECO:0000259" key="1">
    <source>
        <dbReference type="Pfam" id="PF02627"/>
    </source>
</evidence>
<feature type="domain" description="Carboxymuconolactone decarboxylase-like" evidence="1">
    <location>
        <begin position="49"/>
        <end position="114"/>
    </location>
</feature>
<dbReference type="PANTHER" id="PTHR34846">
    <property type="entry name" value="4-CARBOXYMUCONOLACTONE DECARBOXYLASE FAMILY PROTEIN (AFU_ORTHOLOGUE AFUA_6G11590)"/>
    <property type="match status" value="1"/>
</dbReference>
<evidence type="ECO:0000313" key="3">
    <source>
        <dbReference type="Proteomes" id="UP001556692"/>
    </source>
</evidence>
<protein>
    <submittedName>
        <fullName evidence="2">Carboxymuconolactone decarboxylase family protein</fullName>
    </submittedName>
</protein>
<name>A0ABV3SPK8_9HYPH</name>
<dbReference type="SUPFAM" id="SSF69118">
    <property type="entry name" value="AhpD-like"/>
    <property type="match status" value="1"/>
</dbReference>
<dbReference type="EMBL" id="JBDPGJ010000005">
    <property type="protein sequence ID" value="MEX0408250.1"/>
    <property type="molecule type" value="Genomic_DNA"/>
</dbReference>
<dbReference type="PANTHER" id="PTHR34846:SF11">
    <property type="entry name" value="4-CARBOXYMUCONOLACTONE DECARBOXYLASE FAMILY PROTEIN (AFU_ORTHOLOGUE AFUA_6G11590)"/>
    <property type="match status" value="1"/>
</dbReference>
<dbReference type="InterPro" id="IPR003779">
    <property type="entry name" value="CMD-like"/>
</dbReference>
<dbReference type="RefSeq" id="WP_367956122.1">
    <property type="nucleotide sequence ID" value="NZ_JBDPGJ010000005.1"/>
</dbReference>
<reference evidence="2 3" key="1">
    <citation type="submission" date="2024-05" db="EMBL/GenBank/DDBJ databases">
        <authorList>
            <person name="Jiang F."/>
        </authorList>
    </citation>
    <scope>NUCLEOTIDE SEQUENCE [LARGE SCALE GENOMIC DNA]</scope>
    <source>
        <strain evidence="2 3">LZ166</strain>
    </source>
</reference>
<dbReference type="InterPro" id="IPR029032">
    <property type="entry name" value="AhpD-like"/>
</dbReference>
<dbReference type="Proteomes" id="UP001556692">
    <property type="component" value="Unassembled WGS sequence"/>
</dbReference>
<dbReference type="Gene3D" id="1.20.1290.10">
    <property type="entry name" value="AhpD-like"/>
    <property type="match status" value="1"/>
</dbReference>
<dbReference type="Pfam" id="PF02627">
    <property type="entry name" value="CMD"/>
    <property type="match status" value="1"/>
</dbReference>
<keyword evidence="3" id="KW-1185">Reference proteome</keyword>
<comment type="caution">
    <text evidence="2">The sequence shown here is derived from an EMBL/GenBank/DDBJ whole genome shotgun (WGS) entry which is preliminary data.</text>
</comment>
<gene>
    <name evidence="2" type="ORF">ABGN05_21540</name>
</gene>
<accession>A0ABV3SPK8</accession>
<organism evidence="2 3">
    <name type="scientific">Aquibium pacificus</name>
    <dbReference type="NCBI Taxonomy" id="3153579"/>
    <lineage>
        <taxon>Bacteria</taxon>
        <taxon>Pseudomonadati</taxon>
        <taxon>Pseudomonadota</taxon>
        <taxon>Alphaproteobacteria</taxon>
        <taxon>Hyphomicrobiales</taxon>
        <taxon>Phyllobacteriaceae</taxon>
        <taxon>Aquibium</taxon>
    </lineage>
</organism>
<sequence length="219" mass="23498">MMSEGATVGRIPFPDEEGLTPEQRRVVDAVVAGPRGVLIGPLRAALHRPELADAWQRFGAMLRYDTSLPPRLSELAILVTARRWNSQLEWHVHAAAAEKAGLPASAMESLRVGEPPHFEDEADAEVYEFSRELQISGQVGEETYKKIKGRWGAVGVVELTTLIGYYTLVSMTLNAHHIPLPDGAASPLELGGPCPEDGSLPVSLAAIPASTSRADGSVS</sequence>